<evidence type="ECO:0000256" key="8">
    <source>
        <dbReference type="ARBA" id="ARBA00022989"/>
    </source>
</evidence>
<dbReference type="SUPFAM" id="SSF53474">
    <property type="entry name" value="alpha/beta-Hydrolases"/>
    <property type="match status" value="1"/>
</dbReference>
<sequence>MSKVFRNPTAEQFRVTNVPWTTSDTPDLEQYAGQVPVTEDGQGQMFFWLMHNTTLVPDLSNAVDPNRKLVIWFNGGPGCTSMDGVFLENGPFHLTLDRRAVRREWAFTRQAVMLYVDQPLGTGYSAAPDAHMDTSYADAATTFLTFLDGFYTHFPELRPFDTYLAGESQAGVYIPYIAREMLRRRDLLESHPHVARAEDSASSEVAVPLKGLLIGSGWLDPAAQYPAVYDFAHAKGLLNPAADANFRAQMDVCERAYAHDTPRIRNSVCESAINSFALLSAPAPGQCLNTYNYLLVDPYPDCGMNWPPEIHVFTDYFRQASVWKALHVDRQQWGDWIECSQRVQKYLKHTVDLPTVTFLPDLLARLPIMLVHGDLDILCNHLGAEAVIRQLRWNGHRGFSHQVPHVWQINGRDVGWYQSERNLTYVRLTNGSHMAGVDKPQEMYDLLARLTRSNLDTLPYRSQILPHDLSDYDMDDAELPFARRAGMVFGTIVVTFMLIALVGYVIYRRKHQAGGVDGGQSDRYHPLPEQEAELGLAAGPSARHKAVDPFGGFGGASELTLSGPSPGEPEDIAMKQFDPRDEFLLDDATASEASEDEDRPLPPP</sequence>
<evidence type="ECO:0000256" key="3">
    <source>
        <dbReference type="ARBA" id="ARBA00009431"/>
    </source>
</evidence>
<keyword evidence="4 18" id="KW-0121">Carboxypeptidase</keyword>
<protein>
    <recommendedName>
        <fullName evidence="14">Pheromone-processing carboxypeptidase KEX1</fullName>
        <ecNumber evidence="12">3.4.16.6</ecNumber>
    </recommendedName>
    <alternativeName>
        <fullName evidence="15">Carboxypeptidase D</fullName>
    </alternativeName>
    <alternativeName>
        <fullName evidence="13">Pheromone-processing carboxypeptidase kex1</fullName>
    </alternativeName>
</protein>
<name>A0A9W8AF42_9FUNG</name>
<evidence type="ECO:0000256" key="1">
    <source>
        <dbReference type="ARBA" id="ARBA00001003"/>
    </source>
</evidence>
<keyword evidence="11" id="KW-0325">Glycoprotein</keyword>
<feature type="transmembrane region" description="Helical" evidence="17">
    <location>
        <begin position="487"/>
        <end position="507"/>
    </location>
</feature>
<evidence type="ECO:0000313" key="18">
    <source>
        <dbReference type="EMBL" id="KAJ1926198.1"/>
    </source>
</evidence>
<keyword evidence="18" id="KW-0645">Protease</keyword>
<dbReference type="AlphaFoldDB" id="A0A9W8AF42"/>
<dbReference type="EC" id="3.4.16.6" evidence="12"/>
<reference evidence="18" key="1">
    <citation type="submission" date="2022-07" db="EMBL/GenBank/DDBJ databases">
        <title>Phylogenomic reconstructions and comparative analyses of Kickxellomycotina fungi.</title>
        <authorList>
            <person name="Reynolds N.K."/>
            <person name="Stajich J.E."/>
            <person name="Barry K."/>
            <person name="Grigoriev I.V."/>
            <person name="Crous P."/>
            <person name="Smith M.E."/>
        </authorList>
    </citation>
    <scope>NUCLEOTIDE SEQUENCE</scope>
    <source>
        <strain evidence="18">RSA 861</strain>
    </source>
</reference>
<dbReference type="Proteomes" id="UP001150569">
    <property type="component" value="Unassembled WGS sequence"/>
</dbReference>
<dbReference type="PANTHER" id="PTHR11802:SF190">
    <property type="entry name" value="PHEROMONE-PROCESSING CARBOXYPEPTIDASE KEX1"/>
    <property type="match status" value="1"/>
</dbReference>
<accession>A0A9W8AF42</accession>
<dbReference type="GO" id="GO:0005802">
    <property type="term" value="C:trans-Golgi network"/>
    <property type="evidence" value="ECO:0007669"/>
    <property type="project" value="TreeGrafter"/>
</dbReference>
<keyword evidence="18" id="KW-0378">Hydrolase</keyword>
<gene>
    <name evidence="18" type="primary">KEX1_3</name>
    <name evidence="18" type="ORF">IWQ60_004008</name>
</gene>
<proteinExistence type="inferred from homology"/>
<comment type="caution">
    <text evidence="18">The sequence shown here is derived from an EMBL/GenBank/DDBJ whole genome shotgun (WGS) entry which is preliminary data.</text>
</comment>
<dbReference type="GO" id="GO:0006508">
    <property type="term" value="P:proteolysis"/>
    <property type="evidence" value="ECO:0007669"/>
    <property type="project" value="UniProtKB-KW"/>
</dbReference>
<keyword evidence="9" id="KW-0333">Golgi apparatus</keyword>
<keyword evidence="5 17" id="KW-0812">Transmembrane</keyword>
<keyword evidence="10 17" id="KW-0472">Membrane</keyword>
<evidence type="ECO:0000256" key="13">
    <source>
        <dbReference type="ARBA" id="ARBA00040403"/>
    </source>
</evidence>
<evidence type="ECO:0000256" key="9">
    <source>
        <dbReference type="ARBA" id="ARBA00023034"/>
    </source>
</evidence>
<evidence type="ECO:0000256" key="11">
    <source>
        <dbReference type="ARBA" id="ARBA00023180"/>
    </source>
</evidence>
<dbReference type="PRINTS" id="PR00724">
    <property type="entry name" value="CRBOXYPTASEC"/>
</dbReference>
<evidence type="ECO:0000256" key="12">
    <source>
        <dbReference type="ARBA" id="ARBA00038895"/>
    </source>
</evidence>
<comment type="subcellular location">
    <subcellularLocation>
        <location evidence="2">Golgi apparatus</location>
        <location evidence="2">trans-Golgi network membrane</location>
        <topology evidence="2">Single-pass type I membrane protein</topology>
    </subcellularLocation>
</comment>
<comment type="similarity">
    <text evidence="3">Belongs to the peptidase S10 family.</text>
</comment>
<keyword evidence="7" id="KW-0732">Signal</keyword>
<dbReference type="Gene3D" id="3.40.50.1820">
    <property type="entry name" value="alpha/beta hydrolase"/>
    <property type="match status" value="1"/>
</dbReference>
<evidence type="ECO:0000256" key="4">
    <source>
        <dbReference type="ARBA" id="ARBA00022645"/>
    </source>
</evidence>
<keyword evidence="19" id="KW-1185">Reference proteome</keyword>
<dbReference type="EMBL" id="JANBPT010000183">
    <property type="protein sequence ID" value="KAJ1926198.1"/>
    <property type="molecule type" value="Genomic_DNA"/>
</dbReference>
<evidence type="ECO:0000256" key="14">
    <source>
        <dbReference type="ARBA" id="ARBA00040628"/>
    </source>
</evidence>
<dbReference type="InterPro" id="IPR029058">
    <property type="entry name" value="AB_hydrolase_fold"/>
</dbReference>
<evidence type="ECO:0000256" key="16">
    <source>
        <dbReference type="SAM" id="MobiDB-lite"/>
    </source>
</evidence>
<dbReference type="InterPro" id="IPR001563">
    <property type="entry name" value="Peptidase_S10"/>
</dbReference>
<evidence type="ECO:0000256" key="17">
    <source>
        <dbReference type="SAM" id="Phobius"/>
    </source>
</evidence>
<evidence type="ECO:0000256" key="5">
    <source>
        <dbReference type="ARBA" id="ARBA00022692"/>
    </source>
</evidence>
<dbReference type="GO" id="GO:0006915">
    <property type="term" value="P:apoptotic process"/>
    <property type="evidence" value="ECO:0007669"/>
    <property type="project" value="UniProtKB-KW"/>
</dbReference>
<dbReference type="Pfam" id="PF00450">
    <property type="entry name" value="Peptidase_S10"/>
    <property type="match status" value="1"/>
</dbReference>
<evidence type="ECO:0000313" key="19">
    <source>
        <dbReference type="Proteomes" id="UP001150569"/>
    </source>
</evidence>
<evidence type="ECO:0000256" key="15">
    <source>
        <dbReference type="ARBA" id="ARBA00042717"/>
    </source>
</evidence>
<dbReference type="GO" id="GO:0004185">
    <property type="term" value="F:serine-type carboxypeptidase activity"/>
    <property type="evidence" value="ECO:0007669"/>
    <property type="project" value="UniProtKB-EC"/>
</dbReference>
<keyword evidence="6" id="KW-0053">Apoptosis</keyword>
<evidence type="ECO:0000256" key="6">
    <source>
        <dbReference type="ARBA" id="ARBA00022703"/>
    </source>
</evidence>
<dbReference type="PANTHER" id="PTHR11802">
    <property type="entry name" value="SERINE PROTEASE FAMILY S10 SERINE CARBOXYPEPTIDASE"/>
    <property type="match status" value="1"/>
</dbReference>
<dbReference type="OrthoDB" id="443318at2759"/>
<comment type="catalytic activity">
    <reaction evidence="1">
        <text>Preferential release of a C-terminal arginine or lysine residue.</text>
        <dbReference type="EC" id="3.4.16.6"/>
    </reaction>
</comment>
<feature type="region of interest" description="Disordered" evidence="16">
    <location>
        <begin position="547"/>
        <end position="604"/>
    </location>
</feature>
<evidence type="ECO:0000256" key="7">
    <source>
        <dbReference type="ARBA" id="ARBA00022729"/>
    </source>
</evidence>
<evidence type="ECO:0000256" key="2">
    <source>
        <dbReference type="ARBA" id="ARBA00004393"/>
    </source>
</evidence>
<evidence type="ECO:0000256" key="10">
    <source>
        <dbReference type="ARBA" id="ARBA00023136"/>
    </source>
</evidence>
<organism evidence="18 19">
    <name type="scientific">Tieghemiomyces parasiticus</name>
    <dbReference type="NCBI Taxonomy" id="78921"/>
    <lineage>
        <taxon>Eukaryota</taxon>
        <taxon>Fungi</taxon>
        <taxon>Fungi incertae sedis</taxon>
        <taxon>Zoopagomycota</taxon>
        <taxon>Kickxellomycotina</taxon>
        <taxon>Dimargaritomycetes</taxon>
        <taxon>Dimargaritales</taxon>
        <taxon>Dimargaritaceae</taxon>
        <taxon>Tieghemiomyces</taxon>
    </lineage>
</organism>
<keyword evidence="8 17" id="KW-1133">Transmembrane helix</keyword>